<evidence type="ECO:0000256" key="1">
    <source>
        <dbReference type="SAM" id="MobiDB-lite"/>
    </source>
</evidence>
<feature type="region of interest" description="Disordered" evidence="1">
    <location>
        <begin position="1"/>
        <end position="91"/>
    </location>
</feature>
<reference evidence="2 3" key="1">
    <citation type="journal article" date="2020" name="Nature">
        <title>Six reference-quality genomes reveal evolution of bat adaptations.</title>
        <authorList>
            <person name="Jebb D."/>
            <person name="Huang Z."/>
            <person name="Pippel M."/>
            <person name="Hughes G.M."/>
            <person name="Lavrichenko K."/>
            <person name="Devanna P."/>
            <person name="Winkler S."/>
            <person name="Jermiin L.S."/>
            <person name="Skirmuntt E.C."/>
            <person name="Katzourakis A."/>
            <person name="Burkitt-Gray L."/>
            <person name="Ray D.A."/>
            <person name="Sullivan K.A.M."/>
            <person name="Roscito J.G."/>
            <person name="Kirilenko B.M."/>
            <person name="Davalos L.M."/>
            <person name="Corthals A.P."/>
            <person name="Power M.L."/>
            <person name="Jones G."/>
            <person name="Ransome R.D."/>
            <person name="Dechmann D.K.N."/>
            <person name="Locatelli A.G."/>
            <person name="Puechmaille S.J."/>
            <person name="Fedrigo O."/>
            <person name="Jarvis E.D."/>
            <person name="Hiller M."/>
            <person name="Vernes S.C."/>
            <person name="Myers E.W."/>
            <person name="Teeling E.C."/>
        </authorList>
    </citation>
    <scope>NUCLEOTIDE SEQUENCE [LARGE SCALE GENOMIC DNA]</scope>
    <source>
        <strain evidence="2">MMyoMyo1</strain>
        <tissue evidence="2">Flight muscle</tissue>
    </source>
</reference>
<protein>
    <submittedName>
        <fullName evidence="2">Uncharacterized protein</fullName>
    </submittedName>
</protein>
<evidence type="ECO:0000313" key="3">
    <source>
        <dbReference type="Proteomes" id="UP000527355"/>
    </source>
</evidence>
<feature type="compositionally biased region" description="Basic and acidic residues" evidence="1">
    <location>
        <begin position="41"/>
        <end position="68"/>
    </location>
</feature>
<organism evidence="2 3">
    <name type="scientific">Myotis myotis</name>
    <name type="common">Greater mouse-eared bat</name>
    <name type="synonym">Vespertilio myotis</name>
    <dbReference type="NCBI Taxonomy" id="51298"/>
    <lineage>
        <taxon>Eukaryota</taxon>
        <taxon>Metazoa</taxon>
        <taxon>Chordata</taxon>
        <taxon>Craniata</taxon>
        <taxon>Vertebrata</taxon>
        <taxon>Euteleostomi</taxon>
        <taxon>Mammalia</taxon>
        <taxon>Eutheria</taxon>
        <taxon>Laurasiatheria</taxon>
        <taxon>Chiroptera</taxon>
        <taxon>Yangochiroptera</taxon>
        <taxon>Vespertilionidae</taxon>
        <taxon>Myotis</taxon>
    </lineage>
</organism>
<gene>
    <name evidence="2" type="ORF">mMyoMyo1_007833</name>
</gene>
<accession>A0A7J8ALL0</accession>
<dbReference type="EMBL" id="JABWUV010000001">
    <property type="protein sequence ID" value="KAF6387324.1"/>
    <property type="molecule type" value="Genomic_DNA"/>
</dbReference>
<evidence type="ECO:0000313" key="2">
    <source>
        <dbReference type="EMBL" id="KAF6387324.1"/>
    </source>
</evidence>
<dbReference type="Proteomes" id="UP000527355">
    <property type="component" value="Unassembled WGS sequence"/>
</dbReference>
<proteinExistence type="predicted"/>
<comment type="caution">
    <text evidence="2">The sequence shown here is derived from an EMBL/GenBank/DDBJ whole genome shotgun (WGS) entry which is preliminary data.</text>
</comment>
<sequence length="152" mass="16624">MGEIGGPRCGPPAPLRRPDVSPEVTPAPPENSDPKPTPGPRRADPRNQAEPRLRNKEPAAEPRADRHHPPPCRPRVKTAFDQEKDRESPSLKCLQYSWLHASTVLSISQMTYCIQVLVSGSTSRRIQTKKPLLSAPPQPLCPSSPLSGAPYS</sequence>
<feature type="compositionally biased region" description="Low complexity" evidence="1">
    <location>
        <begin position="143"/>
        <end position="152"/>
    </location>
</feature>
<feature type="region of interest" description="Disordered" evidence="1">
    <location>
        <begin position="129"/>
        <end position="152"/>
    </location>
</feature>
<feature type="compositionally biased region" description="Pro residues" evidence="1">
    <location>
        <begin position="25"/>
        <end position="39"/>
    </location>
</feature>
<name>A0A7J8ALL0_MYOMY</name>
<dbReference type="AlphaFoldDB" id="A0A7J8ALL0"/>
<keyword evidence="3" id="KW-1185">Reference proteome</keyword>
<feature type="compositionally biased region" description="Basic and acidic residues" evidence="1">
    <location>
        <begin position="78"/>
        <end position="89"/>
    </location>
</feature>